<keyword evidence="2 4" id="KW-0479">Metal-binding</keyword>
<dbReference type="RefSeq" id="WP_186740710.1">
    <property type="nucleotide sequence ID" value="NZ_CP060394.1"/>
</dbReference>
<feature type="domain" description="Cytochrome c" evidence="6">
    <location>
        <begin position="40"/>
        <end position="119"/>
    </location>
</feature>
<dbReference type="SUPFAM" id="SSF46626">
    <property type="entry name" value="Cytochrome c"/>
    <property type="match status" value="1"/>
</dbReference>
<keyword evidence="1 4" id="KW-0349">Heme</keyword>
<gene>
    <name evidence="7" type="ORF">H7849_16250</name>
</gene>
<evidence type="ECO:0000313" key="7">
    <source>
        <dbReference type="EMBL" id="QNI30676.1"/>
    </source>
</evidence>
<evidence type="ECO:0000256" key="5">
    <source>
        <dbReference type="SAM" id="SignalP"/>
    </source>
</evidence>
<dbReference type="GO" id="GO:0046872">
    <property type="term" value="F:metal ion binding"/>
    <property type="evidence" value="ECO:0007669"/>
    <property type="project" value="UniProtKB-KW"/>
</dbReference>
<proteinExistence type="predicted"/>
<dbReference type="GO" id="GO:0009055">
    <property type="term" value="F:electron transfer activity"/>
    <property type="evidence" value="ECO:0007669"/>
    <property type="project" value="InterPro"/>
</dbReference>
<accession>A0A7G8BDQ6</accession>
<dbReference type="AlphaFoldDB" id="A0A7G8BDQ6"/>
<keyword evidence="3 4" id="KW-0408">Iron</keyword>
<evidence type="ECO:0000256" key="1">
    <source>
        <dbReference type="ARBA" id="ARBA00022617"/>
    </source>
</evidence>
<reference evidence="7 8" key="1">
    <citation type="submission" date="2020-08" db="EMBL/GenBank/DDBJ databases">
        <title>Edaphobacter telluris sp. nov. and Acidobacterium dinghuensis sp. nov., two acidobacteria isolated from forest soil.</title>
        <authorList>
            <person name="Fu J."/>
            <person name="Qiu L."/>
        </authorList>
    </citation>
    <scope>NUCLEOTIDE SEQUENCE [LARGE SCALE GENOMIC DNA]</scope>
    <source>
        <strain evidence="7">4Y35</strain>
    </source>
</reference>
<dbReference type="Proteomes" id="UP000515312">
    <property type="component" value="Chromosome"/>
</dbReference>
<dbReference type="PROSITE" id="PS51007">
    <property type="entry name" value="CYTC"/>
    <property type="match status" value="1"/>
</dbReference>
<evidence type="ECO:0000256" key="4">
    <source>
        <dbReference type="PROSITE-ProRule" id="PRU00433"/>
    </source>
</evidence>
<evidence type="ECO:0000256" key="2">
    <source>
        <dbReference type="ARBA" id="ARBA00022723"/>
    </source>
</evidence>
<protein>
    <submittedName>
        <fullName evidence="7">Cytochrome c</fullName>
    </submittedName>
</protein>
<dbReference type="EMBL" id="CP060394">
    <property type="protein sequence ID" value="QNI30676.1"/>
    <property type="molecule type" value="Genomic_DNA"/>
</dbReference>
<dbReference type="InterPro" id="IPR036909">
    <property type="entry name" value="Cyt_c-like_dom_sf"/>
</dbReference>
<sequence length="143" mass="15422">MRFDAVWVSVLVMGVFLPVLSAQTAPHSVLTTRDGVYTAEQAQQGKAIYQSQCGMCHGDALEGQGENSPLAGSEFLNRWTDQTVADLFMKTIVMMPAMDPGTVPPKEVAQVLAYILSASKFPTGSKELPSDPQSLEAIHIVKP</sequence>
<dbReference type="KEGG" id="adin:H7849_16250"/>
<dbReference type="Gene3D" id="1.10.760.10">
    <property type="entry name" value="Cytochrome c-like domain"/>
    <property type="match status" value="1"/>
</dbReference>
<evidence type="ECO:0000313" key="8">
    <source>
        <dbReference type="Proteomes" id="UP000515312"/>
    </source>
</evidence>
<dbReference type="Pfam" id="PF13442">
    <property type="entry name" value="Cytochrome_CBB3"/>
    <property type="match status" value="1"/>
</dbReference>
<organism evidence="7 8">
    <name type="scientific">Alloacidobacterium dinghuense</name>
    <dbReference type="NCBI Taxonomy" id="2763107"/>
    <lineage>
        <taxon>Bacteria</taxon>
        <taxon>Pseudomonadati</taxon>
        <taxon>Acidobacteriota</taxon>
        <taxon>Terriglobia</taxon>
        <taxon>Terriglobales</taxon>
        <taxon>Acidobacteriaceae</taxon>
        <taxon>Alloacidobacterium</taxon>
    </lineage>
</organism>
<feature type="signal peptide" evidence="5">
    <location>
        <begin position="1"/>
        <end position="21"/>
    </location>
</feature>
<name>A0A7G8BDQ6_9BACT</name>
<dbReference type="GO" id="GO:0020037">
    <property type="term" value="F:heme binding"/>
    <property type="evidence" value="ECO:0007669"/>
    <property type="project" value="InterPro"/>
</dbReference>
<evidence type="ECO:0000256" key="3">
    <source>
        <dbReference type="ARBA" id="ARBA00023004"/>
    </source>
</evidence>
<keyword evidence="8" id="KW-1185">Reference proteome</keyword>
<evidence type="ECO:0000259" key="6">
    <source>
        <dbReference type="PROSITE" id="PS51007"/>
    </source>
</evidence>
<dbReference type="InterPro" id="IPR009056">
    <property type="entry name" value="Cyt_c-like_dom"/>
</dbReference>
<keyword evidence="5" id="KW-0732">Signal</keyword>
<feature type="chain" id="PRO_5028857764" evidence="5">
    <location>
        <begin position="22"/>
        <end position="143"/>
    </location>
</feature>